<dbReference type="EMBL" id="VBPA01000257">
    <property type="protein sequence ID" value="TMQ69881.1"/>
    <property type="molecule type" value="Genomic_DNA"/>
</dbReference>
<dbReference type="PANTHER" id="PTHR43877">
    <property type="entry name" value="AMINOALKYLPHOSPHONATE N-ACETYLTRANSFERASE-RELATED-RELATED"/>
    <property type="match status" value="1"/>
</dbReference>
<evidence type="ECO:0000256" key="2">
    <source>
        <dbReference type="ARBA" id="ARBA00023315"/>
    </source>
</evidence>
<organism evidence="5 6">
    <name type="scientific">Eiseniibacteriota bacterium</name>
    <dbReference type="NCBI Taxonomy" id="2212470"/>
    <lineage>
        <taxon>Bacteria</taxon>
        <taxon>Candidatus Eiseniibacteriota</taxon>
    </lineage>
</organism>
<dbReference type="SUPFAM" id="SSF55729">
    <property type="entry name" value="Acyl-CoA N-acyltransferases (Nat)"/>
    <property type="match status" value="1"/>
</dbReference>
<dbReference type="InterPro" id="IPR050832">
    <property type="entry name" value="Bact_Acetyltransf"/>
</dbReference>
<dbReference type="AlphaFoldDB" id="A0A538U248"/>
<dbReference type="CDD" id="cd04301">
    <property type="entry name" value="NAT_SF"/>
    <property type="match status" value="1"/>
</dbReference>
<dbReference type="Pfam" id="PF00583">
    <property type="entry name" value="Acetyltransf_1"/>
    <property type="match status" value="1"/>
</dbReference>
<dbReference type="Gene3D" id="3.40.630.30">
    <property type="match status" value="1"/>
</dbReference>
<keyword evidence="1 5" id="KW-0808">Transferase</keyword>
<keyword evidence="2" id="KW-0012">Acyltransferase</keyword>
<feature type="region of interest" description="Disordered" evidence="3">
    <location>
        <begin position="1"/>
        <end position="20"/>
    </location>
</feature>
<sequence length="216" mass="24464">MRAAEVARVDGRPPERALTSWPDEDQVGATALYASEGYAIVRYGFLMLRDLDDPIQDRALRDGLEIRPVVESDHRRIWDADVEAFRDHWDAAERTESDFTSWFAAPDIDTSLWRVAWDGDEVAGSVMTFVYPNENELLGLRRGWLDHVSIRRPWRRRGLASALIADALRGLRTAGMTEAALGVDAENPTGALRVYEALGFRRARTGIAYRKSFRID</sequence>
<evidence type="ECO:0000256" key="3">
    <source>
        <dbReference type="SAM" id="MobiDB-lite"/>
    </source>
</evidence>
<evidence type="ECO:0000259" key="4">
    <source>
        <dbReference type="PROSITE" id="PS51186"/>
    </source>
</evidence>
<accession>A0A538U248</accession>
<feature type="compositionally biased region" description="Basic and acidic residues" evidence="3">
    <location>
        <begin position="1"/>
        <end position="15"/>
    </location>
</feature>
<dbReference type="GO" id="GO:0016747">
    <property type="term" value="F:acyltransferase activity, transferring groups other than amino-acyl groups"/>
    <property type="evidence" value="ECO:0007669"/>
    <property type="project" value="InterPro"/>
</dbReference>
<feature type="domain" description="N-acetyltransferase" evidence="4">
    <location>
        <begin position="64"/>
        <end position="216"/>
    </location>
</feature>
<dbReference type="Proteomes" id="UP000319836">
    <property type="component" value="Unassembled WGS sequence"/>
</dbReference>
<name>A0A538U248_UNCEI</name>
<dbReference type="InterPro" id="IPR000182">
    <property type="entry name" value="GNAT_dom"/>
</dbReference>
<dbReference type="PROSITE" id="PS51186">
    <property type="entry name" value="GNAT"/>
    <property type="match status" value="1"/>
</dbReference>
<dbReference type="InterPro" id="IPR016181">
    <property type="entry name" value="Acyl_CoA_acyltransferase"/>
</dbReference>
<gene>
    <name evidence="5" type="ORF">E6K80_10270</name>
</gene>
<reference evidence="5 6" key="1">
    <citation type="journal article" date="2019" name="Nat. Microbiol.">
        <title>Mediterranean grassland soil C-N compound turnover is dependent on rainfall and depth, and is mediated by genomically divergent microorganisms.</title>
        <authorList>
            <person name="Diamond S."/>
            <person name="Andeer P.F."/>
            <person name="Li Z."/>
            <person name="Crits-Christoph A."/>
            <person name="Burstein D."/>
            <person name="Anantharaman K."/>
            <person name="Lane K.R."/>
            <person name="Thomas B.C."/>
            <person name="Pan C."/>
            <person name="Northen T.R."/>
            <person name="Banfield J.F."/>
        </authorList>
    </citation>
    <scope>NUCLEOTIDE SEQUENCE [LARGE SCALE GENOMIC DNA]</scope>
    <source>
        <strain evidence="5">WS_10</strain>
    </source>
</reference>
<comment type="caution">
    <text evidence="5">The sequence shown here is derived from an EMBL/GenBank/DDBJ whole genome shotgun (WGS) entry which is preliminary data.</text>
</comment>
<evidence type="ECO:0000313" key="6">
    <source>
        <dbReference type="Proteomes" id="UP000319836"/>
    </source>
</evidence>
<dbReference type="PANTHER" id="PTHR43877:SF1">
    <property type="entry name" value="ACETYLTRANSFERASE"/>
    <property type="match status" value="1"/>
</dbReference>
<protein>
    <submittedName>
        <fullName evidence="5">GNAT family N-acetyltransferase</fullName>
    </submittedName>
</protein>
<evidence type="ECO:0000313" key="5">
    <source>
        <dbReference type="EMBL" id="TMQ69881.1"/>
    </source>
</evidence>
<proteinExistence type="predicted"/>
<evidence type="ECO:0000256" key="1">
    <source>
        <dbReference type="ARBA" id="ARBA00022679"/>
    </source>
</evidence>